<reference evidence="2" key="1">
    <citation type="submission" date="2013-07" db="EMBL/GenBank/DDBJ databases">
        <title>The Genome Sequence of Cryptococcus dejecticola CBS10117.</title>
        <authorList>
            <consortium name="The Broad Institute Genome Sequencing Platform"/>
            <person name="Cuomo C."/>
            <person name="Litvintseva A."/>
            <person name="Chen Y."/>
            <person name="Heitman J."/>
            <person name="Sun S."/>
            <person name="Springer D."/>
            <person name="Dromer F."/>
            <person name="Young S.K."/>
            <person name="Zeng Q."/>
            <person name="Gargeya S."/>
            <person name="Fitzgerald M."/>
            <person name="Abouelleil A."/>
            <person name="Alvarado L."/>
            <person name="Berlin A.M."/>
            <person name="Chapman S.B."/>
            <person name="Dewar J."/>
            <person name="Goldberg J."/>
            <person name="Griggs A."/>
            <person name="Gujja S."/>
            <person name="Hansen M."/>
            <person name="Howarth C."/>
            <person name="Imamovic A."/>
            <person name="Larimer J."/>
            <person name="McCowan C."/>
            <person name="Murphy C."/>
            <person name="Pearson M."/>
            <person name="Priest M."/>
            <person name="Roberts A."/>
            <person name="Saif S."/>
            <person name="Shea T."/>
            <person name="Sykes S."/>
            <person name="Wortman J."/>
            <person name="Nusbaum C."/>
            <person name="Birren B."/>
        </authorList>
    </citation>
    <scope>NUCLEOTIDE SEQUENCE [LARGE SCALE GENOMIC DNA]</scope>
    <source>
        <strain evidence="2">CBS 10117</strain>
    </source>
</reference>
<name>A0A1A5ZX22_9TREE</name>
<dbReference type="AlphaFoldDB" id="A0A1A5ZX22"/>
<dbReference type="EMBL" id="KI894035">
    <property type="protein sequence ID" value="OBR82356.1"/>
    <property type="molecule type" value="Genomic_DNA"/>
</dbReference>
<proteinExistence type="predicted"/>
<evidence type="ECO:0000313" key="2">
    <source>
        <dbReference type="EMBL" id="OBR82356.1"/>
    </source>
</evidence>
<feature type="region of interest" description="Disordered" evidence="1">
    <location>
        <begin position="1"/>
        <end position="28"/>
    </location>
</feature>
<dbReference type="VEuPathDB" id="FungiDB:I303_07115"/>
<accession>A0A1A5ZX22</accession>
<sequence>MSPLLRLSRGAKSTLPRLQTPISLPTTSTSISTSKRFITVRPSSTRLYGPQSVQVRSVSFYNSLNNQSKSIDQNFLGSAGPRKYTLGNRRNYATVASVE</sequence>
<organism evidence="2">
    <name type="scientific">Kwoniella dejecticola CBS 10117</name>
    <dbReference type="NCBI Taxonomy" id="1296121"/>
    <lineage>
        <taxon>Eukaryota</taxon>
        <taxon>Fungi</taxon>
        <taxon>Dikarya</taxon>
        <taxon>Basidiomycota</taxon>
        <taxon>Agaricomycotina</taxon>
        <taxon>Tremellomycetes</taxon>
        <taxon>Tremellales</taxon>
        <taxon>Cryptococcaceae</taxon>
        <taxon>Kwoniella</taxon>
    </lineage>
</organism>
<evidence type="ECO:0000256" key="1">
    <source>
        <dbReference type="SAM" id="MobiDB-lite"/>
    </source>
</evidence>
<gene>
    <name evidence="2" type="ORF">I303_07115</name>
</gene>
<protein>
    <submittedName>
        <fullName evidence="2">Uncharacterized protein</fullName>
    </submittedName>
</protein>